<dbReference type="Pfam" id="PF03995">
    <property type="entry name" value="Inhibitor_I36"/>
    <property type="match status" value="1"/>
</dbReference>
<evidence type="ECO:0008006" key="4">
    <source>
        <dbReference type="Google" id="ProtNLM"/>
    </source>
</evidence>
<dbReference type="Gene3D" id="2.60.20.10">
    <property type="entry name" value="Crystallins"/>
    <property type="match status" value="1"/>
</dbReference>
<comment type="caution">
    <text evidence="2">The sequence shown here is derived from an EMBL/GenBank/DDBJ whole genome shotgun (WGS) entry which is preliminary data.</text>
</comment>
<protein>
    <recommendedName>
        <fullName evidence="4">Peptidase inhibitor family I36</fullName>
    </recommendedName>
</protein>
<evidence type="ECO:0000256" key="1">
    <source>
        <dbReference type="SAM" id="SignalP"/>
    </source>
</evidence>
<sequence>MSSLRRLLVVLVALAGVIAGAQAPVSASVKPAMPASVDTQLQMLRQSDTTVKFRRATAADHQIPGARVALRPAGSATPADNCSGLYLCLYADANAGGLEIIIPQGVSIPYLGNACVGGICYQFNDRMTSWENVSSWTYCWYYDANYTGQQRFMEYYGFNVRNVAPNDNDQASSVLALAPSEQRVTC</sequence>
<organism evidence="2 3">
    <name type="scientific">Fodinicola feengrottensis</name>
    <dbReference type="NCBI Taxonomy" id="435914"/>
    <lineage>
        <taxon>Bacteria</taxon>
        <taxon>Bacillati</taxon>
        <taxon>Actinomycetota</taxon>
        <taxon>Actinomycetes</taxon>
        <taxon>Mycobacteriales</taxon>
        <taxon>Fodinicola</taxon>
    </lineage>
</organism>
<feature type="signal peptide" evidence="1">
    <location>
        <begin position="1"/>
        <end position="23"/>
    </location>
</feature>
<keyword evidence="1" id="KW-0732">Signal</keyword>
<evidence type="ECO:0000313" key="3">
    <source>
        <dbReference type="Proteomes" id="UP001500618"/>
    </source>
</evidence>
<reference evidence="2 3" key="1">
    <citation type="journal article" date="2019" name="Int. J. Syst. Evol. Microbiol.">
        <title>The Global Catalogue of Microorganisms (GCM) 10K type strain sequencing project: providing services to taxonomists for standard genome sequencing and annotation.</title>
        <authorList>
            <consortium name="The Broad Institute Genomics Platform"/>
            <consortium name="The Broad Institute Genome Sequencing Center for Infectious Disease"/>
            <person name="Wu L."/>
            <person name="Ma J."/>
        </authorList>
    </citation>
    <scope>NUCLEOTIDE SEQUENCE [LARGE SCALE GENOMIC DNA]</scope>
    <source>
        <strain evidence="2 3">JCM 14718</strain>
    </source>
</reference>
<keyword evidence="3" id="KW-1185">Reference proteome</keyword>
<proteinExistence type="predicted"/>
<gene>
    <name evidence="2" type="ORF">GCM10009765_34580</name>
</gene>
<evidence type="ECO:0000313" key="2">
    <source>
        <dbReference type="EMBL" id="GAA1682468.1"/>
    </source>
</evidence>
<name>A0ABN2H5U2_9ACTN</name>
<dbReference type="EMBL" id="BAAANY010000010">
    <property type="protein sequence ID" value="GAA1682468.1"/>
    <property type="molecule type" value="Genomic_DNA"/>
</dbReference>
<accession>A0ABN2H5U2</accession>
<dbReference type="Proteomes" id="UP001500618">
    <property type="component" value="Unassembled WGS sequence"/>
</dbReference>
<feature type="chain" id="PRO_5047475461" description="Peptidase inhibitor family I36" evidence="1">
    <location>
        <begin position="24"/>
        <end position="186"/>
    </location>
</feature>